<dbReference type="Proteomes" id="UP001499930">
    <property type="component" value="Unassembled WGS sequence"/>
</dbReference>
<accession>A0ABP6L765</accession>
<name>A0ABP6L765_9ACTN</name>
<evidence type="ECO:0000313" key="2">
    <source>
        <dbReference type="EMBL" id="GAA3034555.1"/>
    </source>
</evidence>
<protein>
    <submittedName>
        <fullName evidence="2">Uncharacterized protein</fullName>
    </submittedName>
</protein>
<comment type="caution">
    <text evidence="2">The sequence shown here is derived from an EMBL/GenBank/DDBJ whole genome shotgun (WGS) entry which is preliminary data.</text>
</comment>
<reference evidence="3" key="1">
    <citation type="journal article" date="2019" name="Int. J. Syst. Evol. Microbiol.">
        <title>The Global Catalogue of Microorganisms (GCM) 10K type strain sequencing project: providing services to taxonomists for standard genome sequencing and annotation.</title>
        <authorList>
            <consortium name="The Broad Institute Genomics Platform"/>
            <consortium name="The Broad Institute Genome Sequencing Center for Infectious Disease"/>
            <person name="Wu L."/>
            <person name="Ma J."/>
        </authorList>
    </citation>
    <scope>NUCLEOTIDE SEQUENCE [LARGE SCALE GENOMIC DNA]</scope>
    <source>
        <strain evidence="3">JCM 3106</strain>
    </source>
</reference>
<feature type="chain" id="PRO_5046020953" evidence="1">
    <location>
        <begin position="21"/>
        <end position="207"/>
    </location>
</feature>
<proteinExistence type="predicted"/>
<sequence length="207" mass="21689">MVTIAALVTTALVAAGTAWFAPRGDGPVATGGVPIVATGARAEAEMGTPVAGRPPGGPEDAESQARVLDALLADSGGSRSGLGDALEGLRSCEDTAGALAVLQRITDARREQVIQANALGTGALDDGDAVKERLTQALTASFEADEAFLAWAARRNTGCDRGRIEDDDYRRGLAFSEEATTAKRGFLRLWNPLARRYGLPERDDHEI</sequence>
<evidence type="ECO:0000313" key="3">
    <source>
        <dbReference type="Proteomes" id="UP001499930"/>
    </source>
</evidence>
<gene>
    <name evidence="2" type="ORF">GCM10017559_72640</name>
</gene>
<feature type="signal peptide" evidence="1">
    <location>
        <begin position="1"/>
        <end position="20"/>
    </location>
</feature>
<evidence type="ECO:0000256" key="1">
    <source>
        <dbReference type="SAM" id="SignalP"/>
    </source>
</evidence>
<dbReference type="EMBL" id="BAAAWD010000022">
    <property type="protein sequence ID" value="GAA3034555.1"/>
    <property type="molecule type" value="Genomic_DNA"/>
</dbReference>
<organism evidence="2 3">
    <name type="scientific">Streptosporangium longisporum</name>
    <dbReference type="NCBI Taxonomy" id="46187"/>
    <lineage>
        <taxon>Bacteria</taxon>
        <taxon>Bacillati</taxon>
        <taxon>Actinomycetota</taxon>
        <taxon>Actinomycetes</taxon>
        <taxon>Streptosporangiales</taxon>
        <taxon>Streptosporangiaceae</taxon>
        <taxon>Streptosporangium</taxon>
    </lineage>
</organism>
<keyword evidence="1" id="KW-0732">Signal</keyword>
<keyword evidence="3" id="KW-1185">Reference proteome</keyword>
<dbReference type="RefSeq" id="WP_344904917.1">
    <property type="nucleotide sequence ID" value="NZ_BAAAWD010000022.1"/>
</dbReference>